<protein>
    <submittedName>
        <fullName evidence="7">FHA domain-containing protein</fullName>
    </submittedName>
</protein>
<feature type="compositionally biased region" description="Low complexity" evidence="4">
    <location>
        <begin position="157"/>
        <end position="175"/>
    </location>
</feature>
<dbReference type="CDD" id="cd16495">
    <property type="entry name" value="RING_CH-C4HC3_MARCH"/>
    <property type="match status" value="1"/>
</dbReference>
<evidence type="ECO:0000256" key="4">
    <source>
        <dbReference type="SAM" id="MobiDB-lite"/>
    </source>
</evidence>
<accession>A0A151H2X2</accession>
<dbReference type="OrthoDB" id="332434at2759"/>
<evidence type="ECO:0000259" key="6">
    <source>
        <dbReference type="PROSITE" id="PS51292"/>
    </source>
</evidence>
<proteinExistence type="predicted"/>
<keyword evidence="2" id="KW-0863">Zinc-finger</keyword>
<dbReference type="InterPro" id="IPR000253">
    <property type="entry name" value="FHA_dom"/>
</dbReference>
<feature type="domain" description="RING-CH-type" evidence="6">
    <location>
        <begin position="308"/>
        <end position="384"/>
    </location>
</feature>
<name>A0A151H2X2_TOXGO</name>
<gene>
    <name evidence="7" type="ORF">TGPRC2_202840A</name>
</gene>
<feature type="non-terminal residue" evidence="7">
    <location>
        <position position="1"/>
    </location>
</feature>
<reference evidence="8" key="1">
    <citation type="submission" date="2016-03" db="EMBL/GenBank/DDBJ databases">
        <authorList>
            <person name="Sibley D."/>
            <person name="Venepally P."/>
            <person name="Karamycheva S."/>
            <person name="Hadjithomas M."/>
            <person name="Khan A."/>
            <person name="Brunk B."/>
            <person name="Roos D."/>
            <person name="Caler E."/>
            <person name="Lorenzi H."/>
        </authorList>
    </citation>
    <scope>NUCLEOTIDE SEQUENCE [LARGE SCALE GENOMIC DNA]</scope>
    <source>
        <strain evidence="8">TgCatPRC2</strain>
    </source>
</reference>
<dbReference type="Gene3D" id="3.30.40.10">
    <property type="entry name" value="Zinc/RING finger domain, C3HC4 (zinc finger)"/>
    <property type="match status" value="1"/>
</dbReference>
<dbReference type="PANTHER" id="PTHR46210:SF1">
    <property type="entry name" value="FHA DOMAIN-CONTAINING PROTEIN"/>
    <property type="match status" value="1"/>
</dbReference>
<dbReference type="InterPro" id="IPR011016">
    <property type="entry name" value="Znf_RING-CH"/>
</dbReference>
<dbReference type="SUPFAM" id="SSF49879">
    <property type="entry name" value="SMAD/FHA domain"/>
    <property type="match status" value="1"/>
</dbReference>
<dbReference type="SUPFAM" id="SSF57850">
    <property type="entry name" value="RING/U-box"/>
    <property type="match status" value="1"/>
</dbReference>
<evidence type="ECO:0000256" key="1">
    <source>
        <dbReference type="ARBA" id="ARBA00022723"/>
    </source>
</evidence>
<dbReference type="CDD" id="cd00060">
    <property type="entry name" value="FHA"/>
    <property type="match status" value="1"/>
</dbReference>
<organism evidence="7 8">
    <name type="scientific">Toxoplasma gondii TgCatPRC2</name>
    <dbReference type="NCBI Taxonomy" id="1130821"/>
    <lineage>
        <taxon>Eukaryota</taxon>
        <taxon>Sar</taxon>
        <taxon>Alveolata</taxon>
        <taxon>Apicomplexa</taxon>
        <taxon>Conoidasida</taxon>
        <taxon>Coccidia</taxon>
        <taxon>Eucoccidiorida</taxon>
        <taxon>Eimeriorina</taxon>
        <taxon>Sarcocystidae</taxon>
        <taxon>Toxoplasma</taxon>
    </lineage>
</organism>
<keyword evidence="3" id="KW-0862">Zinc</keyword>
<dbReference type="Proteomes" id="UP000075225">
    <property type="component" value="Unassembled WGS sequence"/>
</dbReference>
<dbReference type="Gene3D" id="2.60.200.20">
    <property type="match status" value="1"/>
</dbReference>
<feature type="non-terminal residue" evidence="7">
    <location>
        <position position="656"/>
    </location>
</feature>
<dbReference type="PROSITE" id="PS50006">
    <property type="entry name" value="FHA_DOMAIN"/>
    <property type="match status" value="1"/>
</dbReference>
<feature type="region of interest" description="Disordered" evidence="4">
    <location>
        <begin position="523"/>
        <end position="566"/>
    </location>
</feature>
<feature type="domain" description="FHA" evidence="5">
    <location>
        <begin position="435"/>
        <end position="484"/>
    </location>
</feature>
<dbReference type="PROSITE" id="PS51292">
    <property type="entry name" value="ZF_RING_CH"/>
    <property type="match status" value="1"/>
</dbReference>
<evidence type="ECO:0000313" key="7">
    <source>
        <dbReference type="EMBL" id="KYK63689.1"/>
    </source>
</evidence>
<dbReference type="Pfam" id="PF12906">
    <property type="entry name" value="RINGv"/>
    <property type="match status" value="1"/>
</dbReference>
<dbReference type="Pfam" id="PF00498">
    <property type="entry name" value="FHA"/>
    <property type="match status" value="1"/>
</dbReference>
<dbReference type="AlphaFoldDB" id="A0A151H2X2"/>
<dbReference type="SMART" id="SM00744">
    <property type="entry name" value="RINGv"/>
    <property type="match status" value="1"/>
</dbReference>
<feature type="region of interest" description="Disordered" evidence="4">
    <location>
        <begin position="98"/>
        <end position="175"/>
    </location>
</feature>
<sequence length="656" mass="69247">TQLDSHSLHVRDPCDSGTMVLAPHPSPQNQLLPMQPALRVECTTWHRDSHDLFDYETRHVNVKQFVVTRSARLFRLDADINCVLESAPVPVPPALAQSAAASNSATPEEAQDGAAPGAQGACGAQSGDHRDSAPATGGVSADRDQNGGQEERGSGASGTSAGVTQGESQSANAASAANAQTVPAAAGGIAAASSTSSPPLLSTDFLLSIKCVKDGKFVIVPADRSLCGSAATTLVPKKLWSIVREQNNNKHILQEGDVIKLGRFKLRVKQLVTKKKSEDNAMGEESATGDDDSAPELRLEDGEPPVSRAAPEDMQCRICLLEGNQEGDPLISPCECKGSIKFVHVQCLRHWINGRLNLNEQQQRSAFFFKQIHCELCKVPYPTAVKYEKEDGQTTERMQVVSVPRTEPPFIILENMVGVQQKGVHVISMASKKDLKLGRGHESDVRIPDVSISRYHATIRFVDGHFQLEDHNSKFGTLVCLRKAFPVGDVDVALQVGRSVVKFSLDEAPVTAPAIADVSNEIQRQQSPIPEPSSFPAEQSSSSAPVSGSGSSGPSSSQVAGAHASLSSRLPPHHVLASLLSADIRQHQASLSSHPRGANFSSFSDFQLPPHLASAPPGVAAAAAALAAATAVANRGAPVSSRASMGPAPSTALGST</sequence>
<dbReference type="PANTHER" id="PTHR46210">
    <property type="entry name" value="FHA DOMAIN-CONTAINING PROTEIN"/>
    <property type="match status" value="1"/>
</dbReference>
<feature type="compositionally biased region" description="Basic and acidic residues" evidence="4">
    <location>
        <begin position="141"/>
        <end position="153"/>
    </location>
</feature>
<dbReference type="EMBL" id="AHZP02002555">
    <property type="protein sequence ID" value="KYK63689.1"/>
    <property type="molecule type" value="Genomic_DNA"/>
</dbReference>
<feature type="compositionally biased region" description="Low complexity" evidence="4">
    <location>
        <begin position="112"/>
        <end position="126"/>
    </location>
</feature>
<evidence type="ECO:0000256" key="3">
    <source>
        <dbReference type="ARBA" id="ARBA00022833"/>
    </source>
</evidence>
<evidence type="ECO:0000313" key="8">
    <source>
        <dbReference type="Proteomes" id="UP000075225"/>
    </source>
</evidence>
<evidence type="ECO:0000259" key="5">
    <source>
        <dbReference type="PROSITE" id="PS50006"/>
    </source>
</evidence>
<dbReference type="InterPro" id="IPR013083">
    <property type="entry name" value="Znf_RING/FYVE/PHD"/>
</dbReference>
<feature type="compositionally biased region" description="Low complexity" evidence="4">
    <location>
        <begin position="532"/>
        <end position="561"/>
    </location>
</feature>
<feature type="region of interest" description="Disordered" evidence="4">
    <location>
        <begin position="275"/>
        <end position="309"/>
    </location>
</feature>
<dbReference type="GO" id="GO:0008270">
    <property type="term" value="F:zinc ion binding"/>
    <property type="evidence" value="ECO:0007669"/>
    <property type="project" value="UniProtKB-KW"/>
</dbReference>
<comment type="caution">
    <text evidence="7">The sequence shown here is derived from an EMBL/GenBank/DDBJ whole genome shotgun (WGS) entry which is preliminary data.</text>
</comment>
<feature type="region of interest" description="Disordered" evidence="4">
    <location>
        <begin position="635"/>
        <end position="656"/>
    </location>
</feature>
<dbReference type="InterPro" id="IPR008984">
    <property type="entry name" value="SMAD_FHA_dom_sf"/>
</dbReference>
<dbReference type="SMART" id="SM00240">
    <property type="entry name" value="FHA"/>
    <property type="match status" value="1"/>
</dbReference>
<dbReference type="VEuPathDB" id="ToxoDB:TGPRC2_202840A"/>
<evidence type="ECO:0000256" key="2">
    <source>
        <dbReference type="ARBA" id="ARBA00022771"/>
    </source>
</evidence>
<keyword evidence="1" id="KW-0479">Metal-binding</keyword>